<dbReference type="RefSeq" id="WP_094155053.1">
    <property type="nucleotide sequence ID" value="NZ_CP020028.1"/>
</dbReference>
<dbReference type="InterPro" id="IPR001034">
    <property type="entry name" value="DeoR_HTH"/>
</dbReference>
<evidence type="ECO:0000313" key="5">
    <source>
        <dbReference type="EMBL" id="ASR47470.1"/>
    </source>
</evidence>
<dbReference type="SMART" id="SM00420">
    <property type="entry name" value="HTH_DEOR"/>
    <property type="match status" value="1"/>
</dbReference>
<dbReference type="InterPro" id="IPR018356">
    <property type="entry name" value="Tscrpt_reg_HTH_DeoR_CS"/>
</dbReference>
<sequence>MHSSYSEVEKRRKEILQELDERDKVYVKELAEKFGVTTETIRRDLDRLESLNKLKKIFGGAIKTSHQKLEWVYNDRESINLEVKRKLAAEAAKWVEDNDIIFLQAGSTIAQMPPFLRDKKELTVVSNSVPIIFEFAQYKRNGEFDGRVIQIGGELQVSSMGMSGVLAQEMLRDISVNKAFFSCGGFTPENISTFQSESAIMMKSLLAHSQKKVLVADASKMGVNHLYKVTALHNVDMIITDTDLPEEWKSHTELSSLQWLSI</sequence>
<dbReference type="InterPro" id="IPR014036">
    <property type="entry name" value="DeoR-like_C"/>
</dbReference>
<evidence type="ECO:0000256" key="1">
    <source>
        <dbReference type="ARBA" id="ARBA00023015"/>
    </source>
</evidence>
<dbReference type="GO" id="GO:0003700">
    <property type="term" value="F:DNA-binding transcription factor activity"/>
    <property type="evidence" value="ECO:0007669"/>
    <property type="project" value="InterPro"/>
</dbReference>
<dbReference type="InterPro" id="IPR036388">
    <property type="entry name" value="WH-like_DNA-bd_sf"/>
</dbReference>
<dbReference type="KEGG" id="pkb:B4V02_12695"/>
<protein>
    <submittedName>
        <fullName evidence="5">DeoR family transcriptional regulator</fullName>
    </submittedName>
</protein>
<keyword evidence="1" id="KW-0805">Transcription regulation</keyword>
<dbReference type="AlphaFoldDB" id="A0A222WLV1"/>
<gene>
    <name evidence="5" type="ORF">B4V02_12695</name>
</gene>
<evidence type="ECO:0000259" key="4">
    <source>
        <dbReference type="PROSITE" id="PS51000"/>
    </source>
</evidence>
<dbReference type="EMBL" id="CP020028">
    <property type="protein sequence ID" value="ASR47470.1"/>
    <property type="molecule type" value="Genomic_DNA"/>
</dbReference>
<dbReference type="Proteomes" id="UP000214666">
    <property type="component" value="Chromosome"/>
</dbReference>
<proteinExistence type="predicted"/>
<dbReference type="PROSITE" id="PS51000">
    <property type="entry name" value="HTH_DEOR_2"/>
    <property type="match status" value="1"/>
</dbReference>
<organism evidence="5 6">
    <name type="scientific">Paenibacillus kribbensis</name>
    <dbReference type="NCBI Taxonomy" id="172713"/>
    <lineage>
        <taxon>Bacteria</taxon>
        <taxon>Bacillati</taxon>
        <taxon>Bacillota</taxon>
        <taxon>Bacilli</taxon>
        <taxon>Bacillales</taxon>
        <taxon>Paenibacillaceae</taxon>
        <taxon>Paenibacillus</taxon>
    </lineage>
</organism>
<dbReference type="PROSITE" id="PS00894">
    <property type="entry name" value="HTH_DEOR_1"/>
    <property type="match status" value="1"/>
</dbReference>
<keyword evidence="3" id="KW-0804">Transcription</keyword>
<dbReference type="GO" id="GO:0003677">
    <property type="term" value="F:DNA binding"/>
    <property type="evidence" value="ECO:0007669"/>
    <property type="project" value="UniProtKB-KW"/>
</dbReference>
<dbReference type="OrthoDB" id="9797223at2"/>
<evidence type="ECO:0000256" key="2">
    <source>
        <dbReference type="ARBA" id="ARBA00023125"/>
    </source>
</evidence>
<dbReference type="PRINTS" id="PR00037">
    <property type="entry name" value="HTHLACR"/>
</dbReference>
<reference evidence="5 6" key="1">
    <citation type="submission" date="2017-03" db="EMBL/GenBank/DDBJ databases">
        <title>Complete genome sequence of Paenibacillus Kribbensis producing bioflocculants.</title>
        <authorList>
            <person name="Lee H.-G."/>
            <person name="Oh H.-M."/>
        </authorList>
    </citation>
    <scope>NUCLEOTIDE SEQUENCE [LARGE SCALE GENOMIC DNA]</scope>
    <source>
        <strain evidence="5 6">AM49</strain>
    </source>
</reference>
<dbReference type="InterPro" id="IPR037171">
    <property type="entry name" value="NagB/RpiA_transferase-like"/>
</dbReference>
<dbReference type="Gene3D" id="1.10.10.10">
    <property type="entry name" value="Winged helix-like DNA-binding domain superfamily/Winged helix DNA-binding domain"/>
    <property type="match status" value="1"/>
</dbReference>
<accession>A0A222WLV1</accession>
<dbReference type="SUPFAM" id="SSF46785">
    <property type="entry name" value="Winged helix' DNA-binding domain"/>
    <property type="match status" value="1"/>
</dbReference>
<evidence type="ECO:0000313" key="6">
    <source>
        <dbReference type="Proteomes" id="UP000214666"/>
    </source>
</evidence>
<dbReference type="InterPro" id="IPR050313">
    <property type="entry name" value="Carb_Metab_HTH_regulators"/>
</dbReference>
<feature type="domain" description="HTH deoR-type" evidence="4">
    <location>
        <begin position="8"/>
        <end position="63"/>
    </location>
</feature>
<evidence type="ECO:0000256" key="3">
    <source>
        <dbReference type="ARBA" id="ARBA00023163"/>
    </source>
</evidence>
<dbReference type="PANTHER" id="PTHR30363:SF44">
    <property type="entry name" value="AGA OPERON TRANSCRIPTIONAL REPRESSOR-RELATED"/>
    <property type="match status" value="1"/>
</dbReference>
<dbReference type="SMART" id="SM01134">
    <property type="entry name" value="DeoRC"/>
    <property type="match status" value="1"/>
</dbReference>
<dbReference type="Pfam" id="PF08220">
    <property type="entry name" value="HTH_DeoR"/>
    <property type="match status" value="1"/>
</dbReference>
<dbReference type="STRING" id="172713.GCA_001705305_01091"/>
<dbReference type="InterPro" id="IPR036390">
    <property type="entry name" value="WH_DNA-bd_sf"/>
</dbReference>
<dbReference type="PANTHER" id="PTHR30363">
    <property type="entry name" value="HTH-TYPE TRANSCRIPTIONAL REGULATOR SRLR-RELATED"/>
    <property type="match status" value="1"/>
</dbReference>
<name>A0A222WLV1_9BACL</name>
<keyword evidence="2" id="KW-0238">DNA-binding</keyword>
<keyword evidence="6" id="KW-1185">Reference proteome</keyword>
<dbReference type="Pfam" id="PF00455">
    <property type="entry name" value="DeoRC"/>
    <property type="match status" value="1"/>
</dbReference>
<dbReference type="Gene3D" id="3.40.50.1360">
    <property type="match status" value="1"/>
</dbReference>
<dbReference type="SUPFAM" id="SSF100950">
    <property type="entry name" value="NagB/RpiA/CoA transferase-like"/>
    <property type="match status" value="1"/>
</dbReference>